<feature type="domain" description="Glycosyl transferase family 1" evidence="1">
    <location>
        <begin position="170"/>
        <end position="295"/>
    </location>
</feature>
<dbReference type="SUPFAM" id="SSF53756">
    <property type="entry name" value="UDP-Glycosyltransferase/glycogen phosphorylase"/>
    <property type="match status" value="1"/>
</dbReference>
<dbReference type="Proteomes" id="UP000294575">
    <property type="component" value="Unassembled WGS sequence"/>
</dbReference>
<evidence type="ECO:0000313" key="3">
    <source>
        <dbReference type="Proteomes" id="UP000294575"/>
    </source>
</evidence>
<organism evidence="2 3">
    <name type="scientific">Thiopseudomonas denitrificans</name>
    <dbReference type="NCBI Taxonomy" id="1501432"/>
    <lineage>
        <taxon>Bacteria</taxon>
        <taxon>Pseudomonadati</taxon>
        <taxon>Pseudomonadota</taxon>
        <taxon>Gammaproteobacteria</taxon>
        <taxon>Pseudomonadales</taxon>
        <taxon>Pseudomonadaceae</taxon>
        <taxon>Thiopseudomonas</taxon>
    </lineage>
</organism>
<name>A0A4R6TUL4_9GAMM</name>
<dbReference type="PANTHER" id="PTHR45947">
    <property type="entry name" value="SULFOQUINOVOSYL TRANSFERASE SQD2"/>
    <property type="match status" value="1"/>
</dbReference>
<dbReference type="Gene3D" id="3.40.50.2000">
    <property type="entry name" value="Glycogen Phosphorylase B"/>
    <property type="match status" value="2"/>
</dbReference>
<gene>
    <name evidence="2" type="ORF">DFQ45_1176</name>
</gene>
<keyword evidence="2" id="KW-0808">Transferase</keyword>
<evidence type="ECO:0000259" key="1">
    <source>
        <dbReference type="Pfam" id="PF00534"/>
    </source>
</evidence>
<comment type="caution">
    <text evidence="2">The sequence shown here is derived from an EMBL/GenBank/DDBJ whole genome shotgun (WGS) entry which is preliminary data.</text>
</comment>
<reference evidence="2 3" key="1">
    <citation type="submission" date="2019-03" db="EMBL/GenBank/DDBJ databases">
        <title>Genomic Encyclopedia of Type Strains, Phase IV (KMG-IV): sequencing the most valuable type-strain genomes for metagenomic binning, comparative biology and taxonomic classification.</title>
        <authorList>
            <person name="Goeker M."/>
        </authorList>
    </citation>
    <scope>NUCLEOTIDE SEQUENCE [LARGE SCALE GENOMIC DNA]</scope>
    <source>
        <strain evidence="2 3">DSM 28679</strain>
    </source>
</reference>
<dbReference type="GO" id="GO:0016757">
    <property type="term" value="F:glycosyltransferase activity"/>
    <property type="evidence" value="ECO:0007669"/>
    <property type="project" value="InterPro"/>
</dbReference>
<keyword evidence="3" id="KW-1185">Reference proteome</keyword>
<dbReference type="InterPro" id="IPR050194">
    <property type="entry name" value="Glycosyltransferase_grp1"/>
</dbReference>
<sequence length="354" mass="39929">MSGSTTWINNLAVGFSRLDVEYLHLIVGTLGRFPSRAQSVLYTGRSRSNWLVRLLRWIQFHKIFKQAFSRVEMRFFNKKCSDLLKGKLSDRVLVVKGFNSFLPEFFLTEQFVVVDVLHNNVNVCELKGYQGQLVAVSDTVREGAFALGYPVIKTIYNPIDISELQLKAKEYEVDCDSPYILYVGNFFKEKGVFDLLQAYASSENPEVKKCKLVYVGGGSSFNELKKQVAENDLQDRVVFTGLLENPYPWIARASLLVLPSYAEAMPYVPIESAVLKTAYLVAGFKAASEFFCTENIYTVTNQPGQRVQSLKNALPLALMANSFELLPGLKDKIKPEEVALQYYSLLREADAGVE</sequence>
<proteinExistence type="predicted"/>
<evidence type="ECO:0000313" key="2">
    <source>
        <dbReference type="EMBL" id="TDQ34758.1"/>
    </source>
</evidence>
<protein>
    <submittedName>
        <fullName evidence="2">Glycosyltransferase involved in cell wall biosynthesis</fullName>
    </submittedName>
</protein>
<dbReference type="AlphaFoldDB" id="A0A4R6TUL4"/>
<dbReference type="Pfam" id="PF00534">
    <property type="entry name" value="Glycos_transf_1"/>
    <property type="match status" value="1"/>
</dbReference>
<dbReference type="InterPro" id="IPR001296">
    <property type="entry name" value="Glyco_trans_1"/>
</dbReference>
<dbReference type="PANTHER" id="PTHR45947:SF15">
    <property type="entry name" value="TEICHURONIC ACID BIOSYNTHESIS GLYCOSYLTRANSFERASE TUAC-RELATED"/>
    <property type="match status" value="1"/>
</dbReference>
<dbReference type="EMBL" id="SNYK01000017">
    <property type="protein sequence ID" value="TDQ34758.1"/>
    <property type="molecule type" value="Genomic_DNA"/>
</dbReference>
<accession>A0A4R6TUL4</accession>